<feature type="region of interest" description="Disordered" evidence="5">
    <location>
        <begin position="1"/>
        <end position="25"/>
    </location>
</feature>
<dbReference type="AlphaFoldDB" id="A0A4R4QJR0"/>
<feature type="compositionally biased region" description="Acidic residues" evidence="5">
    <location>
        <begin position="1"/>
        <end position="10"/>
    </location>
</feature>
<name>A0A4R4QJR0_9ACTN</name>
<accession>A0A4R4QJR0</accession>
<dbReference type="Proteomes" id="UP000295075">
    <property type="component" value="Unassembled WGS sequence"/>
</dbReference>
<dbReference type="Pfam" id="PF17754">
    <property type="entry name" value="TetR_C_14"/>
    <property type="match status" value="1"/>
</dbReference>
<evidence type="ECO:0000256" key="3">
    <source>
        <dbReference type="ARBA" id="ARBA00023163"/>
    </source>
</evidence>
<evidence type="ECO:0000256" key="4">
    <source>
        <dbReference type="PROSITE-ProRule" id="PRU00335"/>
    </source>
</evidence>
<dbReference type="InterPro" id="IPR050109">
    <property type="entry name" value="HTH-type_TetR-like_transc_reg"/>
</dbReference>
<keyword evidence="3" id="KW-0804">Transcription</keyword>
<dbReference type="InterPro" id="IPR041347">
    <property type="entry name" value="MftR_C"/>
</dbReference>
<evidence type="ECO:0000313" key="7">
    <source>
        <dbReference type="EMBL" id="TDC35452.1"/>
    </source>
</evidence>
<evidence type="ECO:0000256" key="5">
    <source>
        <dbReference type="SAM" id="MobiDB-lite"/>
    </source>
</evidence>
<dbReference type="PANTHER" id="PTHR30055">
    <property type="entry name" value="HTH-TYPE TRANSCRIPTIONAL REGULATOR RUTR"/>
    <property type="match status" value="1"/>
</dbReference>
<dbReference type="PROSITE" id="PS50977">
    <property type="entry name" value="HTH_TETR_2"/>
    <property type="match status" value="1"/>
</dbReference>
<feature type="DNA-binding region" description="H-T-H motif" evidence="4">
    <location>
        <begin position="48"/>
        <end position="67"/>
    </location>
</feature>
<reference evidence="7 8" key="1">
    <citation type="submission" date="2019-03" db="EMBL/GenBank/DDBJ databases">
        <title>Draft genome sequences of novel Actinobacteria.</title>
        <authorList>
            <person name="Sahin N."/>
            <person name="Ay H."/>
            <person name="Saygin H."/>
        </authorList>
    </citation>
    <scope>NUCLEOTIDE SEQUENCE [LARGE SCALE GENOMIC DNA]</scope>
    <source>
        <strain evidence="7 8">JCM 30547</strain>
    </source>
</reference>
<dbReference type="InterPro" id="IPR001647">
    <property type="entry name" value="HTH_TetR"/>
</dbReference>
<feature type="domain" description="HTH tetR-type" evidence="6">
    <location>
        <begin position="25"/>
        <end position="85"/>
    </location>
</feature>
<dbReference type="SUPFAM" id="SSF46689">
    <property type="entry name" value="Homeodomain-like"/>
    <property type="match status" value="1"/>
</dbReference>
<keyword evidence="2 4" id="KW-0238">DNA-binding</keyword>
<dbReference type="Gene3D" id="1.10.357.10">
    <property type="entry name" value="Tetracycline Repressor, domain 2"/>
    <property type="match status" value="1"/>
</dbReference>
<dbReference type="OrthoDB" id="3237195at2"/>
<protein>
    <submittedName>
        <fullName evidence="7">TetR family transcriptional regulator</fullName>
    </submittedName>
</protein>
<dbReference type="PANTHER" id="PTHR30055:SF238">
    <property type="entry name" value="MYCOFACTOCIN BIOSYNTHESIS TRANSCRIPTIONAL REGULATOR MFTR-RELATED"/>
    <property type="match status" value="1"/>
</dbReference>
<dbReference type="EMBL" id="SMKA01000002">
    <property type="protein sequence ID" value="TDC35452.1"/>
    <property type="molecule type" value="Genomic_DNA"/>
</dbReference>
<organism evidence="7 8">
    <name type="scientific">Kribbella albertanoniae</name>
    <dbReference type="NCBI Taxonomy" id="1266829"/>
    <lineage>
        <taxon>Bacteria</taxon>
        <taxon>Bacillati</taxon>
        <taxon>Actinomycetota</taxon>
        <taxon>Actinomycetes</taxon>
        <taxon>Propionibacteriales</taxon>
        <taxon>Kribbellaceae</taxon>
        <taxon>Kribbella</taxon>
    </lineage>
</organism>
<dbReference type="InterPro" id="IPR009057">
    <property type="entry name" value="Homeodomain-like_sf"/>
</dbReference>
<gene>
    <name evidence="7" type="ORF">E1261_00880</name>
</gene>
<comment type="caution">
    <text evidence="7">The sequence shown here is derived from an EMBL/GenBank/DDBJ whole genome shotgun (WGS) entry which is preliminary data.</text>
</comment>
<dbReference type="Pfam" id="PF00440">
    <property type="entry name" value="TetR_N"/>
    <property type="match status" value="1"/>
</dbReference>
<evidence type="ECO:0000256" key="2">
    <source>
        <dbReference type="ARBA" id="ARBA00023125"/>
    </source>
</evidence>
<proteinExistence type="predicted"/>
<keyword evidence="1" id="KW-0805">Transcription regulation</keyword>
<dbReference type="GO" id="GO:0000976">
    <property type="term" value="F:transcription cis-regulatory region binding"/>
    <property type="evidence" value="ECO:0007669"/>
    <property type="project" value="TreeGrafter"/>
</dbReference>
<dbReference type="PRINTS" id="PR00455">
    <property type="entry name" value="HTHTETR"/>
</dbReference>
<dbReference type="RefSeq" id="WP_132400170.1">
    <property type="nucleotide sequence ID" value="NZ_SMKA01000002.1"/>
</dbReference>
<sequence>MHSAPQDEETPAVRGRPRLTARRREQTRVEIAVEASRLFIERGPANTSVDDIAAAAGISRRTFWHYFSTKEEAVAPVLLRSLNRTADAFERRPVGETLLEALGGALAELSGTDLDVAEVVGIVGLTREEPALRRVWLQATSDLEGRIAIAIANRTGSGSLRLEVRVQAAMIVAAVRITAEEYAWHGEEYREQLSIVQETLRLVAEGFLPDAGSR</sequence>
<evidence type="ECO:0000313" key="8">
    <source>
        <dbReference type="Proteomes" id="UP000295075"/>
    </source>
</evidence>
<evidence type="ECO:0000259" key="6">
    <source>
        <dbReference type="PROSITE" id="PS50977"/>
    </source>
</evidence>
<keyword evidence="8" id="KW-1185">Reference proteome</keyword>
<dbReference type="GO" id="GO:0003700">
    <property type="term" value="F:DNA-binding transcription factor activity"/>
    <property type="evidence" value="ECO:0007669"/>
    <property type="project" value="TreeGrafter"/>
</dbReference>
<evidence type="ECO:0000256" key="1">
    <source>
        <dbReference type="ARBA" id="ARBA00023015"/>
    </source>
</evidence>